<evidence type="ECO:0000256" key="2">
    <source>
        <dbReference type="ARBA" id="ARBA00023163"/>
    </source>
</evidence>
<keyword evidence="4" id="KW-0067">ATP-binding</keyword>
<dbReference type="EMBL" id="JBHSEH010000017">
    <property type="protein sequence ID" value="MFC4427146.1"/>
    <property type="molecule type" value="Genomic_DNA"/>
</dbReference>
<dbReference type="InterPro" id="IPR027417">
    <property type="entry name" value="P-loop_NTPase"/>
</dbReference>
<dbReference type="InterPro" id="IPR005158">
    <property type="entry name" value="BTAD"/>
</dbReference>
<keyword evidence="5" id="KW-1185">Reference proteome</keyword>
<evidence type="ECO:0000313" key="4">
    <source>
        <dbReference type="EMBL" id="MFC4427146.1"/>
    </source>
</evidence>
<organism evidence="4 5">
    <name type="scientific">Deinococcus navajonensis</name>
    <dbReference type="NCBI Taxonomy" id="309884"/>
    <lineage>
        <taxon>Bacteria</taxon>
        <taxon>Thermotogati</taxon>
        <taxon>Deinococcota</taxon>
        <taxon>Deinococci</taxon>
        <taxon>Deinococcales</taxon>
        <taxon>Deinococcaceae</taxon>
        <taxon>Deinococcus</taxon>
    </lineage>
</organism>
<dbReference type="GO" id="GO:0005524">
    <property type="term" value="F:ATP binding"/>
    <property type="evidence" value="ECO:0007669"/>
    <property type="project" value="UniProtKB-KW"/>
</dbReference>
<accession>A0ABV8XQH4</accession>
<evidence type="ECO:0000259" key="3">
    <source>
        <dbReference type="SMART" id="SM01043"/>
    </source>
</evidence>
<dbReference type="SMART" id="SM01043">
    <property type="entry name" value="BTAD"/>
    <property type="match status" value="1"/>
</dbReference>
<dbReference type="PANTHER" id="PTHR35807">
    <property type="entry name" value="TRANSCRIPTIONAL REGULATOR REDD-RELATED"/>
    <property type="match status" value="1"/>
</dbReference>
<proteinExistence type="predicted"/>
<evidence type="ECO:0000313" key="5">
    <source>
        <dbReference type="Proteomes" id="UP001595998"/>
    </source>
</evidence>
<dbReference type="Pfam" id="PF03704">
    <property type="entry name" value="BTAD"/>
    <property type="match status" value="1"/>
</dbReference>
<dbReference type="PANTHER" id="PTHR35807:SF1">
    <property type="entry name" value="TRANSCRIPTIONAL REGULATOR REDD"/>
    <property type="match status" value="1"/>
</dbReference>
<sequence>MPDSQIPWRLEVLGPPRLTSPEGRVLTLERKTAALLAYLALEGSTSRGQVSELLWPQTPTAAARNNLVHLLRRLRDASGAELVNVSDALTLCPALTVDALDLLGSAVPGPGGQLLAGTDFDDLPDLGEWILAQSEQLSAAQASRYREQTAHLLNAGQAAEAAALAERWAEVDPASEEACRALMRAQYDLGDRAAALQTYHRCKQALQHELGADPSPETQRLARDIDLGTVPRNGPRPAARIPLSVLRPPTLVGRDEVWARMEEIWEQRLGIMLEGDPGSGKSRLAQDFLKSRKDHQILFFQGRPGDAGVPYATHARNYRQTLAANPDLDLPEWVVRELARMLPELGEAPPPMTTEADKRRFYEAKYEVVRLVAERGPVIICTDDVQFMDEPSIEAGAYVGSRFWGDTNTMLRCLYCHRTGALPPYSAALLDSMYAAGVVVPIHLPPLGESAVTRLLADLDVPGGEGMASRVAAATRGNVQFVLETVKSMFERGGEAEPTVDTKAGIAAMIQERLARLSPNALQAARAAAVLRRDFTLELVTQTLGTSLLDTVTAWEELEEAQVVTGEAFSHDLVLETVLAQMPPTVRRVLHRSAARVLASTGGHPARVAAHWEEGEDLRQAAPWLVRAGEAAAGNFRFTEATEFYTRAEAAFSRSGDLSSAAGVRQTLGALAVRTTQPAS</sequence>
<dbReference type="Pfam" id="PF13191">
    <property type="entry name" value="AAA_16"/>
    <property type="match status" value="1"/>
</dbReference>
<dbReference type="Gene3D" id="1.25.40.10">
    <property type="entry name" value="Tetratricopeptide repeat domain"/>
    <property type="match status" value="1"/>
</dbReference>
<comment type="caution">
    <text evidence="4">The sequence shown here is derived from an EMBL/GenBank/DDBJ whole genome shotgun (WGS) entry which is preliminary data.</text>
</comment>
<name>A0ABV8XQH4_9DEIO</name>
<dbReference type="Proteomes" id="UP001595998">
    <property type="component" value="Unassembled WGS sequence"/>
</dbReference>
<keyword evidence="4" id="KW-0547">Nucleotide-binding</keyword>
<dbReference type="InterPro" id="IPR011990">
    <property type="entry name" value="TPR-like_helical_dom_sf"/>
</dbReference>
<dbReference type="InterPro" id="IPR041664">
    <property type="entry name" value="AAA_16"/>
</dbReference>
<protein>
    <submittedName>
        <fullName evidence="4">ATP-binding protein</fullName>
    </submittedName>
</protein>
<gene>
    <name evidence="4" type="ORF">ACFOZ9_13095</name>
</gene>
<dbReference type="SUPFAM" id="SSF48452">
    <property type="entry name" value="TPR-like"/>
    <property type="match status" value="1"/>
</dbReference>
<keyword evidence="1" id="KW-0805">Transcription regulation</keyword>
<keyword evidence="2" id="KW-0804">Transcription</keyword>
<dbReference type="SUPFAM" id="SSF52540">
    <property type="entry name" value="P-loop containing nucleoside triphosphate hydrolases"/>
    <property type="match status" value="2"/>
</dbReference>
<reference evidence="5" key="1">
    <citation type="journal article" date="2019" name="Int. J. Syst. Evol. Microbiol.">
        <title>The Global Catalogue of Microorganisms (GCM) 10K type strain sequencing project: providing services to taxonomists for standard genome sequencing and annotation.</title>
        <authorList>
            <consortium name="The Broad Institute Genomics Platform"/>
            <consortium name="The Broad Institute Genome Sequencing Center for Infectious Disease"/>
            <person name="Wu L."/>
            <person name="Ma J."/>
        </authorList>
    </citation>
    <scope>NUCLEOTIDE SEQUENCE [LARGE SCALE GENOMIC DNA]</scope>
    <source>
        <strain evidence="5">CCUG 56029</strain>
    </source>
</reference>
<evidence type="ECO:0000256" key="1">
    <source>
        <dbReference type="ARBA" id="ARBA00023015"/>
    </source>
</evidence>
<feature type="domain" description="Bacterial transcriptional activator" evidence="3">
    <location>
        <begin position="97"/>
        <end position="226"/>
    </location>
</feature>
<dbReference type="RefSeq" id="WP_380040342.1">
    <property type="nucleotide sequence ID" value="NZ_JBHSEH010000017.1"/>
</dbReference>
<dbReference type="InterPro" id="IPR051677">
    <property type="entry name" value="AfsR-DnrI-RedD_regulator"/>
</dbReference>